<evidence type="ECO:0000313" key="10">
    <source>
        <dbReference type="Proteomes" id="UP000594800"/>
    </source>
</evidence>
<comment type="function">
    <text evidence="7">CyaE is necessary for transport of calmodulin-sensitive adenylate cyclase-hemolysin (cyclolysin).</text>
</comment>
<dbReference type="RefSeq" id="WP_196103279.1">
    <property type="nucleotide sequence ID" value="NZ_CP064942.1"/>
</dbReference>
<evidence type="ECO:0000256" key="3">
    <source>
        <dbReference type="ARBA" id="ARBA00022452"/>
    </source>
</evidence>
<dbReference type="InterPro" id="IPR010130">
    <property type="entry name" value="T1SS_OMP_TolC"/>
</dbReference>
<dbReference type="InterPro" id="IPR003423">
    <property type="entry name" value="OMP_efflux"/>
</dbReference>
<dbReference type="GO" id="GO:0015562">
    <property type="term" value="F:efflux transmembrane transporter activity"/>
    <property type="evidence" value="ECO:0007669"/>
    <property type="project" value="InterPro"/>
</dbReference>
<evidence type="ECO:0000256" key="6">
    <source>
        <dbReference type="ARBA" id="ARBA00023237"/>
    </source>
</evidence>
<keyword evidence="6 7" id="KW-0998">Cell outer membrane</keyword>
<dbReference type="EMBL" id="CP064942">
    <property type="protein sequence ID" value="QPH54070.1"/>
    <property type="molecule type" value="Genomic_DNA"/>
</dbReference>
<feature type="signal peptide" evidence="8">
    <location>
        <begin position="1"/>
        <end position="24"/>
    </location>
</feature>
<dbReference type="Proteomes" id="UP000594800">
    <property type="component" value="Chromosome"/>
</dbReference>
<dbReference type="KEGG" id="poz:I0K15_20240"/>
<keyword evidence="7" id="KW-0204">Cytolysis</keyword>
<keyword evidence="3" id="KW-1134">Transmembrane beta strand</keyword>
<keyword evidence="8" id="KW-0732">Signal</keyword>
<evidence type="ECO:0000256" key="2">
    <source>
        <dbReference type="ARBA" id="ARBA00022448"/>
    </source>
</evidence>
<dbReference type="NCBIfam" id="TIGR01844">
    <property type="entry name" value="type_I_sec_TolC"/>
    <property type="match status" value="1"/>
</dbReference>
<keyword evidence="10" id="KW-1185">Reference proteome</keyword>
<comment type="subcellular location">
    <subcellularLocation>
        <location evidence="7">Cell outer membrane</location>
        <topology evidence="7">Peripheral membrane protein</topology>
    </subcellularLocation>
</comment>
<evidence type="ECO:0000256" key="5">
    <source>
        <dbReference type="ARBA" id="ARBA00023136"/>
    </source>
</evidence>
<protein>
    <recommendedName>
        <fullName evidence="7">Protein CyaE</fullName>
    </recommendedName>
</protein>
<dbReference type="SUPFAM" id="SSF56954">
    <property type="entry name" value="Outer membrane efflux proteins (OEP)"/>
    <property type="match status" value="1"/>
</dbReference>
<evidence type="ECO:0000256" key="4">
    <source>
        <dbReference type="ARBA" id="ARBA00022692"/>
    </source>
</evidence>
<organism evidence="9 10">
    <name type="scientific">Pontivivens ytuae</name>
    <dbReference type="NCBI Taxonomy" id="2789856"/>
    <lineage>
        <taxon>Bacteria</taxon>
        <taxon>Pseudomonadati</taxon>
        <taxon>Pseudomonadota</taxon>
        <taxon>Alphaproteobacteria</taxon>
        <taxon>Rhodobacterales</taxon>
        <taxon>Paracoccaceae</taxon>
        <taxon>Pontivivens</taxon>
    </lineage>
</organism>
<keyword evidence="2 7" id="KW-0813">Transport</keyword>
<dbReference type="PIRSF" id="PIRSF001892">
    <property type="entry name" value="CyaE"/>
    <property type="match status" value="1"/>
</dbReference>
<dbReference type="GO" id="GO:0031640">
    <property type="term" value="P:killing of cells of another organism"/>
    <property type="evidence" value="ECO:0007669"/>
    <property type="project" value="UniProtKB-KW"/>
</dbReference>
<dbReference type="GO" id="GO:1990281">
    <property type="term" value="C:efflux pump complex"/>
    <property type="evidence" value="ECO:0007669"/>
    <property type="project" value="TreeGrafter"/>
</dbReference>
<dbReference type="GO" id="GO:0009279">
    <property type="term" value="C:cell outer membrane"/>
    <property type="evidence" value="ECO:0007669"/>
    <property type="project" value="UniProtKB-SubCell"/>
</dbReference>
<gene>
    <name evidence="9" type="ORF">I0K15_20240</name>
</gene>
<reference evidence="9 10" key="1">
    <citation type="submission" date="2020-11" db="EMBL/GenBank/DDBJ databases">
        <title>Description of Pontivivens ytuae sp. nov. isolated from deep sea sediment of Mariana Trench.</title>
        <authorList>
            <person name="Wang Z."/>
            <person name="Sun Q.-L."/>
            <person name="Xu X.-D."/>
            <person name="Tang Y.-Z."/>
            <person name="Zhang J."/>
        </authorList>
    </citation>
    <scope>NUCLEOTIDE SEQUENCE [LARGE SCALE GENOMIC DNA]</scope>
    <source>
        <strain evidence="9 10">MT2928</strain>
    </source>
</reference>
<dbReference type="PANTHER" id="PTHR30026">
    <property type="entry name" value="OUTER MEMBRANE PROTEIN TOLC"/>
    <property type="match status" value="1"/>
</dbReference>
<feature type="chain" id="PRO_5032558002" description="Protein CyaE" evidence="8">
    <location>
        <begin position="25"/>
        <end position="466"/>
    </location>
</feature>
<evidence type="ECO:0000256" key="7">
    <source>
        <dbReference type="PIRNR" id="PIRNR001892"/>
    </source>
</evidence>
<dbReference type="GO" id="GO:0015288">
    <property type="term" value="F:porin activity"/>
    <property type="evidence" value="ECO:0007669"/>
    <property type="project" value="TreeGrafter"/>
</dbReference>
<dbReference type="InterPro" id="IPR028351">
    <property type="entry name" value="CyaE"/>
</dbReference>
<proteinExistence type="inferred from homology"/>
<accession>A0A7S9LSC5</accession>
<evidence type="ECO:0000256" key="1">
    <source>
        <dbReference type="ARBA" id="ARBA00007613"/>
    </source>
</evidence>
<dbReference type="InterPro" id="IPR051906">
    <property type="entry name" value="TolC-like"/>
</dbReference>
<dbReference type="PANTHER" id="PTHR30026:SF22">
    <property type="entry name" value="OUTER MEMBRANE EFFLUX PROTEIN"/>
    <property type="match status" value="1"/>
</dbReference>
<keyword evidence="5 7" id="KW-0472">Membrane</keyword>
<keyword evidence="4" id="KW-0812">Transmembrane</keyword>
<evidence type="ECO:0000313" key="9">
    <source>
        <dbReference type="EMBL" id="QPH54070.1"/>
    </source>
</evidence>
<name>A0A7S9LSC5_9RHOB</name>
<dbReference type="Pfam" id="PF02321">
    <property type="entry name" value="OEP"/>
    <property type="match status" value="2"/>
</dbReference>
<keyword evidence="7" id="KW-0354">Hemolysis</keyword>
<dbReference type="AlphaFoldDB" id="A0A7S9LSC5"/>
<sequence>MRRVAGRVAGALSVWAMLSSGVAAETLTDALVRAYNTNPTLEISRAALRAADEEVPQARAGLRPNVDAIGTATLSTNNDRFFGGRDDFTDRETIQLDADWTIFDGGATSAATNAALADVNAQRAALVTAEQNLLLDTITAYMDVRRDLQFVRLAENNVVVIGRQLQAASDRFEVGEVTRTDVSQARARLASSRTNLVTNEGAAERSAETYEAIVGVRPGDLAPPPPTPELPATEEDAIAIAMANEPSLQNLRAQVEASEFRVRQARAAFRPNVSLNGNLTAGNGFEDGAFDGARSSTRDTTVGANVTLPLYRGGALSSAVRQAVANLEQDQAELQDAGRTVSQNVSFAWTNLMVARSSIVSARQEITAARVAFEGIVEEARLGARTTLDVLDTEQDLLNAQSDLVAAQRDEVVAAYTLLSAMGLLTVEHLNLPVDEYNPDAYFRAVENGPYASSRGEVLDRILGRN</sequence>
<comment type="similarity">
    <text evidence="1 7">Belongs to the outer membrane factor (OMF) (TC 1.B.17) family.</text>
</comment>
<dbReference type="Gene3D" id="1.20.1600.10">
    <property type="entry name" value="Outer membrane efflux proteins (OEP)"/>
    <property type="match status" value="1"/>
</dbReference>
<evidence type="ECO:0000256" key="8">
    <source>
        <dbReference type="SAM" id="SignalP"/>
    </source>
</evidence>